<dbReference type="EMBL" id="JASAOG010000135">
    <property type="protein sequence ID" value="KAK0048688.1"/>
    <property type="molecule type" value="Genomic_DNA"/>
</dbReference>
<gene>
    <name evidence="2" type="ORF">Bpfe_021968</name>
</gene>
<evidence type="ECO:0000256" key="1">
    <source>
        <dbReference type="SAM" id="MobiDB-lite"/>
    </source>
</evidence>
<evidence type="ECO:0000313" key="2">
    <source>
        <dbReference type="EMBL" id="KAK0048688.1"/>
    </source>
</evidence>
<comment type="caution">
    <text evidence="2">The sequence shown here is derived from an EMBL/GenBank/DDBJ whole genome shotgun (WGS) entry which is preliminary data.</text>
</comment>
<reference evidence="2" key="1">
    <citation type="journal article" date="2023" name="PLoS Negl. Trop. Dis.">
        <title>A genome sequence for Biomphalaria pfeifferi, the major vector snail for the human-infecting parasite Schistosoma mansoni.</title>
        <authorList>
            <person name="Bu L."/>
            <person name="Lu L."/>
            <person name="Laidemitt M.R."/>
            <person name="Zhang S.M."/>
            <person name="Mutuku M."/>
            <person name="Mkoji G."/>
            <person name="Steinauer M."/>
            <person name="Loker E.S."/>
        </authorList>
    </citation>
    <scope>NUCLEOTIDE SEQUENCE</scope>
    <source>
        <strain evidence="2">KasaAsao</strain>
    </source>
</reference>
<feature type="region of interest" description="Disordered" evidence="1">
    <location>
        <begin position="1"/>
        <end position="27"/>
    </location>
</feature>
<protein>
    <submittedName>
        <fullName evidence="2">Uncharacterized protein</fullName>
    </submittedName>
</protein>
<keyword evidence="3" id="KW-1185">Reference proteome</keyword>
<organism evidence="2 3">
    <name type="scientific">Biomphalaria pfeifferi</name>
    <name type="common">Bloodfluke planorb</name>
    <name type="synonym">Freshwater snail</name>
    <dbReference type="NCBI Taxonomy" id="112525"/>
    <lineage>
        <taxon>Eukaryota</taxon>
        <taxon>Metazoa</taxon>
        <taxon>Spiralia</taxon>
        <taxon>Lophotrochozoa</taxon>
        <taxon>Mollusca</taxon>
        <taxon>Gastropoda</taxon>
        <taxon>Heterobranchia</taxon>
        <taxon>Euthyneura</taxon>
        <taxon>Panpulmonata</taxon>
        <taxon>Hygrophila</taxon>
        <taxon>Lymnaeoidea</taxon>
        <taxon>Planorbidae</taxon>
        <taxon>Biomphalaria</taxon>
    </lineage>
</organism>
<feature type="compositionally biased region" description="Basic and acidic residues" evidence="1">
    <location>
        <begin position="1"/>
        <end position="26"/>
    </location>
</feature>
<dbReference type="AlphaFoldDB" id="A0AAD8B624"/>
<accession>A0AAD8B624</accession>
<feature type="compositionally biased region" description="Basic and acidic residues" evidence="1">
    <location>
        <begin position="84"/>
        <end position="95"/>
    </location>
</feature>
<reference evidence="2" key="2">
    <citation type="submission" date="2023-04" db="EMBL/GenBank/DDBJ databases">
        <authorList>
            <person name="Bu L."/>
            <person name="Lu L."/>
            <person name="Laidemitt M.R."/>
            <person name="Zhang S.M."/>
            <person name="Mutuku M."/>
            <person name="Mkoji G."/>
            <person name="Steinauer M."/>
            <person name="Loker E.S."/>
        </authorList>
    </citation>
    <scope>NUCLEOTIDE SEQUENCE</scope>
    <source>
        <strain evidence="2">KasaAsao</strain>
        <tissue evidence="2">Whole Snail</tissue>
    </source>
</reference>
<feature type="region of interest" description="Disordered" evidence="1">
    <location>
        <begin position="67"/>
        <end position="95"/>
    </location>
</feature>
<evidence type="ECO:0000313" key="3">
    <source>
        <dbReference type="Proteomes" id="UP001233172"/>
    </source>
</evidence>
<name>A0AAD8B624_BIOPF</name>
<proteinExistence type="predicted"/>
<sequence>MRLSHEPHQQCDDCHRREAGHTDGQTDRISLAHKSKGPFVSADQDPRPAINWRLEPYLDGHYTPETTLEATKFGKQTRTRGRGGLREDGRIERGD</sequence>
<dbReference type="Proteomes" id="UP001233172">
    <property type="component" value="Unassembled WGS sequence"/>
</dbReference>